<dbReference type="Proteomes" id="UP000825729">
    <property type="component" value="Unassembled WGS sequence"/>
</dbReference>
<name>A0AAV7DU57_ARIFI</name>
<organism evidence="1 2">
    <name type="scientific">Aristolochia fimbriata</name>
    <name type="common">White veined hardy Dutchman's pipe vine</name>
    <dbReference type="NCBI Taxonomy" id="158543"/>
    <lineage>
        <taxon>Eukaryota</taxon>
        <taxon>Viridiplantae</taxon>
        <taxon>Streptophyta</taxon>
        <taxon>Embryophyta</taxon>
        <taxon>Tracheophyta</taxon>
        <taxon>Spermatophyta</taxon>
        <taxon>Magnoliopsida</taxon>
        <taxon>Magnoliidae</taxon>
        <taxon>Piperales</taxon>
        <taxon>Aristolochiaceae</taxon>
        <taxon>Aristolochia</taxon>
    </lineage>
</organism>
<gene>
    <name evidence="1" type="ORF">H6P81_019978</name>
</gene>
<reference evidence="1 2" key="1">
    <citation type="submission" date="2021-07" db="EMBL/GenBank/DDBJ databases">
        <title>The Aristolochia fimbriata genome: insights into angiosperm evolution, floral development and chemical biosynthesis.</title>
        <authorList>
            <person name="Jiao Y."/>
        </authorList>
    </citation>
    <scope>NUCLEOTIDE SEQUENCE [LARGE SCALE GENOMIC DNA]</scope>
    <source>
        <strain evidence="1">IBCAS-2021</strain>
        <tissue evidence="1">Leaf</tissue>
    </source>
</reference>
<sequence length="71" mass="8001">MAAPFFSAPFQPYVYKPTSNCDTFSNIGWRSSNSAADNVEATREGYRKACLGLWATHLGLSKWTMFYVPEN</sequence>
<dbReference type="EMBL" id="JAINDJ010000008">
    <property type="protein sequence ID" value="KAG9439813.1"/>
    <property type="molecule type" value="Genomic_DNA"/>
</dbReference>
<evidence type="ECO:0000313" key="1">
    <source>
        <dbReference type="EMBL" id="KAG9439813.1"/>
    </source>
</evidence>
<comment type="caution">
    <text evidence="1">The sequence shown here is derived from an EMBL/GenBank/DDBJ whole genome shotgun (WGS) entry which is preliminary data.</text>
</comment>
<protein>
    <submittedName>
        <fullName evidence="1">Uncharacterized protein</fullName>
    </submittedName>
</protein>
<accession>A0AAV7DU57</accession>
<proteinExistence type="predicted"/>
<evidence type="ECO:0000313" key="2">
    <source>
        <dbReference type="Proteomes" id="UP000825729"/>
    </source>
</evidence>
<dbReference type="AlphaFoldDB" id="A0AAV7DU57"/>
<keyword evidence="2" id="KW-1185">Reference proteome</keyword>